<organism evidence="1 2">
    <name type="scientific">Saccharomyces uvarum</name>
    <name type="common">Yeast</name>
    <name type="synonym">Saccharomyces bayanus var. uvarum</name>
    <dbReference type="NCBI Taxonomy" id="230603"/>
    <lineage>
        <taxon>Eukaryota</taxon>
        <taxon>Fungi</taxon>
        <taxon>Dikarya</taxon>
        <taxon>Ascomycota</taxon>
        <taxon>Saccharomycotina</taxon>
        <taxon>Saccharomycetes</taxon>
        <taxon>Saccharomycetales</taxon>
        <taxon>Saccharomycetaceae</taxon>
        <taxon>Saccharomyces</taxon>
    </lineage>
</organism>
<name>A0ABN8WLK8_SACUV</name>
<proteinExistence type="predicted"/>
<protein>
    <recommendedName>
        <fullName evidence="3">Ten1p</fullName>
    </recommendedName>
</protein>
<dbReference type="EMBL" id="OX365939">
    <property type="protein sequence ID" value="CAI4047244.1"/>
    <property type="molecule type" value="Genomic_DNA"/>
</dbReference>
<keyword evidence="2" id="KW-1185">Reference proteome</keyword>
<evidence type="ECO:0000313" key="2">
    <source>
        <dbReference type="Proteomes" id="UP001162085"/>
    </source>
</evidence>
<sequence>MSQLVVDLKYLKNLAEKYDNIANGIDDGDEKRLNRIHSSKRFRIVVQLVDFLFCEHNKERADGFFCKMVVRNLYCPGIIIGEEEMSLYMSERLFSIHKDDYMLINGQILDIRIGVWYGTYQSPPVFETIDFKILSQSDVCEFCEFIRSPMGKTFLNISNS</sequence>
<evidence type="ECO:0008006" key="3">
    <source>
        <dbReference type="Google" id="ProtNLM"/>
    </source>
</evidence>
<accession>A0ABN8WLK8</accession>
<dbReference type="Proteomes" id="UP001162085">
    <property type="component" value="Chromosome 12"/>
</dbReference>
<gene>
    <name evidence="1" type="primary">SUVZ12G0660</name>
    <name evidence="1" type="ORF">SUVZ_12G0660</name>
</gene>
<evidence type="ECO:0000313" key="1">
    <source>
        <dbReference type="EMBL" id="CAI4047244.1"/>
    </source>
</evidence>
<reference evidence="1" key="1">
    <citation type="submission" date="2022-10" db="EMBL/GenBank/DDBJ databases">
        <authorList>
            <person name="Byrne P K."/>
        </authorList>
    </citation>
    <scope>NUCLEOTIDE SEQUENCE</scope>
    <source>
        <strain evidence="1">ZP964</strain>
    </source>
</reference>